<sequence>MNRRCFFDVGDALFAVEQINGHNFVYDCGGQKMSLVENAIKKAFKKGDEIEAVFISHYDADHINGIFFLLNHCNVKRLILPMMTNAIKLILLILQNYKGDLDEFIIDPEEYVHKISQKTKVIFVNDNIEHPSDSENVRDISFDELSQLPKNRNWIKSGTRITDNTLLFWVYIPMCIVTLTNKQEVDFIAKLHDLLGLPMPTGKVDVKQFWKDHKLYGGERDKTSDKVHILNKVKTAIQAIIPDLDDKGINAASQTLYSGPCCHLKPIRIGCLYMGDFDAKENWDKLKPVYGNYQKNVRIVQVPHHGSENSFTDEIIGVNTLAVVSVNLKSKIAIGETITRIANKNGIPLMTGSRGDIAIECHNFAALVSVASAGILVE</sequence>
<dbReference type="SUPFAM" id="SSF56281">
    <property type="entry name" value="Metallo-hydrolase/oxidoreductase"/>
    <property type="match status" value="1"/>
</dbReference>
<dbReference type="AlphaFoldDB" id="A0A6N2V4B6"/>
<dbReference type="Pfam" id="PF00753">
    <property type="entry name" value="Lactamase_B"/>
    <property type="match status" value="1"/>
</dbReference>
<protein>
    <submittedName>
        <fullName evidence="2">Metallo-beta-lactamase superfamily protein</fullName>
    </submittedName>
</protein>
<accession>A0A6N2V4B6</accession>
<gene>
    <name evidence="2" type="ORF">BFLFYP10_02011</name>
</gene>
<proteinExistence type="predicted"/>
<reference evidence="2" key="1">
    <citation type="submission" date="2019-11" db="EMBL/GenBank/DDBJ databases">
        <authorList>
            <person name="Feng L."/>
        </authorList>
    </citation>
    <scope>NUCLEOTIDE SEQUENCE</scope>
    <source>
        <strain evidence="2">BfaecisLFYP10</strain>
    </source>
</reference>
<dbReference type="InterPro" id="IPR001279">
    <property type="entry name" value="Metallo-B-lactamas"/>
</dbReference>
<evidence type="ECO:0000313" key="2">
    <source>
        <dbReference type="EMBL" id="VYT25304.1"/>
    </source>
</evidence>
<name>A0A6N2V4B6_9BACE</name>
<dbReference type="EMBL" id="CACRSZ010000049">
    <property type="protein sequence ID" value="VYT25304.1"/>
    <property type="molecule type" value="Genomic_DNA"/>
</dbReference>
<dbReference type="InterPro" id="IPR052159">
    <property type="entry name" value="Competence_DNA_uptake"/>
</dbReference>
<feature type="domain" description="Metallo-beta-lactamase" evidence="1">
    <location>
        <begin position="19"/>
        <end position="77"/>
    </location>
</feature>
<evidence type="ECO:0000259" key="1">
    <source>
        <dbReference type="Pfam" id="PF00753"/>
    </source>
</evidence>
<dbReference type="PANTHER" id="PTHR30619:SF1">
    <property type="entry name" value="RECOMBINATION PROTEIN 2"/>
    <property type="match status" value="1"/>
</dbReference>
<dbReference type="PANTHER" id="PTHR30619">
    <property type="entry name" value="DNA INTERNALIZATION/COMPETENCE PROTEIN COMEC/REC2"/>
    <property type="match status" value="1"/>
</dbReference>
<dbReference type="InterPro" id="IPR036866">
    <property type="entry name" value="RibonucZ/Hydroxyglut_hydro"/>
</dbReference>
<dbReference type="RefSeq" id="WP_156729848.1">
    <property type="nucleotide sequence ID" value="NZ_CACRSZ010000049.1"/>
</dbReference>
<dbReference type="Gene3D" id="3.60.15.10">
    <property type="entry name" value="Ribonuclease Z/Hydroxyacylglutathione hydrolase-like"/>
    <property type="match status" value="1"/>
</dbReference>
<organism evidence="2">
    <name type="scientific">Bacteroides faecis</name>
    <dbReference type="NCBI Taxonomy" id="674529"/>
    <lineage>
        <taxon>Bacteria</taxon>
        <taxon>Pseudomonadati</taxon>
        <taxon>Bacteroidota</taxon>
        <taxon>Bacteroidia</taxon>
        <taxon>Bacteroidales</taxon>
        <taxon>Bacteroidaceae</taxon>
        <taxon>Bacteroides</taxon>
    </lineage>
</organism>